<dbReference type="AlphaFoldDB" id="A0A8I1KKP6"/>
<dbReference type="SUPFAM" id="SSF56235">
    <property type="entry name" value="N-terminal nucleophile aminohydrolases (Ntn hydrolases)"/>
    <property type="match status" value="1"/>
</dbReference>
<keyword evidence="8" id="KW-0028">Amino-acid biosynthesis</keyword>
<dbReference type="EMBL" id="JAEMUK010000088">
    <property type="protein sequence ID" value="MBJ7545187.1"/>
    <property type="molecule type" value="Genomic_DNA"/>
</dbReference>
<accession>A0A8I1KKP6</accession>
<dbReference type="EC" id="6.3.5.4" evidence="3"/>
<feature type="binding site" evidence="9">
    <location>
        <position position="106"/>
    </location>
    <ligand>
        <name>L-glutamine</name>
        <dbReference type="ChEBI" id="CHEBI:58359"/>
    </ligand>
</feature>
<dbReference type="CDD" id="cd01991">
    <property type="entry name" value="Asn_synthase_B_C"/>
    <property type="match status" value="1"/>
</dbReference>
<evidence type="ECO:0000256" key="4">
    <source>
        <dbReference type="ARBA" id="ARBA00022741"/>
    </source>
</evidence>
<comment type="catalytic activity">
    <reaction evidence="7">
        <text>L-aspartate + L-glutamine + ATP + H2O = L-asparagine + L-glutamate + AMP + diphosphate + H(+)</text>
        <dbReference type="Rhea" id="RHEA:12228"/>
        <dbReference type="ChEBI" id="CHEBI:15377"/>
        <dbReference type="ChEBI" id="CHEBI:15378"/>
        <dbReference type="ChEBI" id="CHEBI:29985"/>
        <dbReference type="ChEBI" id="CHEBI:29991"/>
        <dbReference type="ChEBI" id="CHEBI:30616"/>
        <dbReference type="ChEBI" id="CHEBI:33019"/>
        <dbReference type="ChEBI" id="CHEBI:58048"/>
        <dbReference type="ChEBI" id="CHEBI:58359"/>
        <dbReference type="ChEBI" id="CHEBI:456215"/>
        <dbReference type="EC" id="6.3.5.4"/>
    </reaction>
</comment>
<dbReference type="GO" id="GO:0005524">
    <property type="term" value="F:ATP binding"/>
    <property type="evidence" value="ECO:0007669"/>
    <property type="project" value="UniProtKB-KW"/>
</dbReference>
<evidence type="ECO:0000259" key="11">
    <source>
        <dbReference type="PROSITE" id="PS51278"/>
    </source>
</evidence>
<feature type="binding site" evidence="9">
    <location>
        <begin position="376"/>
        <end position="377"/>
    </location>
    <ligand>
        <name>ATP</name>
        <dbReference type="ChEBI" id="CHEBI:30616"/>
    </ligand>
</feature>
<dbReference type="GO" id="GO:0006529">
    <property type="term" value="P:asparagine biosynthetic process"/>
    <property type="evidence" value="ECO:0007669"/>
    <property type="project" value="UniProtKB-KW"/>
</dbReference>
<evidence type="ECO:0000256" key="5">
    <source>
        <dbReference type="ARBA" id="ARBA00022840"/>
    </source>
</evidence>
<keyword evidence="12" id="KW-0436">Ligase</keyword>
<feature type="binding site" evidence="9">
    <location>
        <position position="303"/>
    </location>
    <ligand>
        <name>ATP</name>
        <dbReference type="ChEBI" id="CHEBI:30616"/>
    </ligand>
</feature>
<keyword evidence="13" id="KW-1185">Reference proteome</keyword>
<evidence type="ECO:0000256" key="9">
    <source>
        <dbReference type="PIRSR" id="PIRSR001589-2"/>
    </source>
</evidence>
<dbReference type="Proteomes" id="UP000623250">
    <property type="component" value="Unassembled WGS sequence"/>
</dbReference>
<dbReference type="NCBIfam" id="TIGR01536">
    <property type="entry name" value="asn_synth_AEB"/>
    <property type="match status" value="1"/>
</dbReference>
<dbReference type="InterPro" id="IPR014729">
    <property type="entry name" value="Rossmann-like_a/b/a_fold"/>
</dbReference>
<dbReference type="InterPro" id="IPR006426">
    <property type="entry name" value="Asn_synth_AEB"/>
</dbReference>
<evidence type="ECO:0000256" key="6">
    <source>
        <dbReference type="ARBA" id="ARBA00022962"/>
    </source>
</evidence>
<feature type="site" description="Important for beta-aspartyl-AMP intermediate formation" evidence="10">
    <location>
        <position position="378"/>
    </location>
</feature>
<dbReference type="GO" id="GO:0005829">
    <property type="term" value="C:cytosol"/>
    <property type="evidence" value="ECO:0007669"/>
    <property type="project" value="TreeGrafter"/>
</dbReference>
<feature type="domain" description="Glutamine amidotransferase type-2" evidence="11">
    <location>
        <begin position="2"/>
        <end position="220"/>
    </location>
</feature>
<dbReference type="PIRSF" id="PIRSF001589">
    <property type="entry name" value="Asn_synthetase_glu-h"/>
    <property type="match status" value="1"/>
</dbReference>
<name>A0A8I1KKP6_9HYPH</name>
<evidence type="ECO:0000256" key="8">
    <source>
        <dbReference type="PIRSR" id="PIRSR001589-1"/>
    </source>
</evidence>
<dbReference type="GO" id="GO:0004066">
    <property type="term" value="F:asparagine synthase (glutamine-hydrolyzing) activity"/>
    <property type="evidence" value="ECO:0007669"/>
    <property type="project" value="UniProtKB-EC"/>
</dbReference>
<dbReference type="PROSITE" id="PS51278">
    <property type="entry name" value="GATASE_TYPE_2"/>
    <property type="match status" value="1"/>
</dbReference>
<keyword evidence="5 9" id="KW-0067">ATP-binding</keyword>
<organism evidence="12 13">
    <name type="scientific">Rhodomicrobium udaipurense</name>
    <dbReference type="NCBI Taxonomy" id="1202716"/>
    <lineage>
        <taxon>Bacteria</taxon>
        <taxon>Pseudomonadati</taxon>
        <taxon>Pseudomonadota</taxon>
        <taxon>Alphaproteobacteria</taxon>
        <taxon>Hyphomicrobiales</taxon>
        <taxon>Hyphomicrobiaceae</taxon>
        <taxon>Rhodomicrobium</taxon>
    </lineage>
</organism>
<dbReference type="Pfam" id="PF13522">
    <property type="entry name" value="GATase_6"/>
    <property type="match status" value="1"/>
</dbReference>
<dbReference type="InterPro" id="IPR029055">
    <property type="entry name" value="Ntn_hydrolases_N"/>
</dbReference>
<evidence type="ECO:0000313" key="12">
    <source>
        <dbReference type="EMBL" id="MBJ7545187.1"/>
    </source>
</evidence>
<dbReference type="CDD" id="cd00712">
    <property type="entry name" value="AsnB"/>
    <property type="match status" value="1"/>
</dbReference>
<evidence type="ECO:0000256" key="3">
    <source>
        <dbReference type="ARBA" id="ARBA00012737"/>
    </source>
</evidence>
<comment type="similarity">
    <text evidence="2">Belongs to the asparagine synthetase family.</text>
</comment>
<evidence type="ECO:0000313" key="13">
    <source>
        <dbReference type="Proteomes" id="UP000623250"/>
    </source>
</evidence>
<dbReference type="PANTHER" id="PTHR43284">
    <property type="entry name" value="ASPARAGINE SYNTHETASE (GLUTAMINE-HYDROLYZING)"/>
    <property type="match status" value="1"/>
</dbReference>
<gene>
    <name evidence="12" type="primary">asnB</name>
    <name evidence="12" type="ORF">JDN41_16675</name>
</gene>
<dbReference type="InterPro" id="IPR051786">
    <property type="entry name" value="ASN_synthetase/amidase"/>
</dbReference>
<evidence type="ECO:0000256" key="10">
    <source>
        <dbReference type="PIRSR" id="PIRSR001589-3"/>
    </source>
</evidence>
<dbReference type="Gene3D" id="3.40.50.620">
    <property type="entry name" value="HUPs"/>
    <property type="match status" value="2"/>
</dbReference>
<dbReference type="InterPro" id="IPR033738">
    <property type="entry name" value="AsnB_N"/>
</dbReference>
<keyword evidence="8" id="KW-0061">Asparagine biosynthesis</keyword>
<feature type="active site" description="For GATase activity" evidence="8">
    <location>
        <position position="2"/>
    </location>
</feature>
<dbReference type="Pfam" id="PF00733">
    <property type="entry name" value="Asn_synthase"/>
    <property type="match status" value="1"/>
</dbReference>
<comment type="caution">
    <text evidence="12">The sequence shown here is derived from an EMBL/GenBank/DDBJ whole genome shotgun (WGS) entry which is preliminary data.</text>
</comment>
<keyword evidence="6 8" id="KW-0315">Glutamine amidotransferase</keyword>
<dbReference type="SUPFAM" id="SSF52402">
    <property type="entry name" value="Adenine nucleotide alpha hydrolases-like"/>
    <property type="match status" value="1"/>
</dbReference>
<dbReference type="PANTHER" id="PTHR43284:SF1">
    <property type="entry name" value="ASPARAGINE SYNTHETASE"/>
    <property type="match status" value="1"/>
</dbReference>
<evidence type="ECO:0000256" key="2">
    <source>
        <dbReference type="ARBA" id="ARBA00005752"/>
    </source>
</evidence>
<dbReference type="InterPro" id="IPR001962">
    <property type="entry name" value="Asn_synthase"/>
</dbReference>
<evidence type="ECO:0000256" key="7">
    <source>
        <dbReference type="ARBA" id="ARBA00048741"/>
    </source>
</evidence>
<comment type="pathway">
    <text evidence="1">Amino-acid biosynthesis; L-asparagine biosynthesis; L-asparagine from L-aspartate (L-Gln route): step 1/1.</text>
</comment>
<proteinExistence type="inferred from homology"/>
<protein>
    <recommendedName>
        <fullName evidence="3">asparagine synthase (glutamine-hydrolyzing)</fullName>
        <ecNumber evidence="3">6.3.5.4</ecNumber>
    </recommendedName>
</protein>
<keyword evidence="4 9" id="KW-0547">Nucleotide-binding</keyword>
<evidence type="ECO:0000256" key="1">
    <source>
        <dbReference type="ARBA" id="ARBA00005187"/>
    </source>
</evidence>
<dbReference type="Gene3D" id="3.60.20.10">
    <property type="entry name" value="Glutamine Phosphoribosylpyrophosphate, subunit 1, domain 1"/>
    <property type="match status" value="1"/>
</dbReference>
<reference evidence="12 13" key="1">
    <citation type="submission" date="2020-12" db="EMBL/GenBank/DDBJ databases">
        <title>Revised draft genomes of Rhodomicrobium vannielii ATCC 17100 and Rhodomicrobium udaipurense JA643.</title>
        <authorList>
            <person name="Conners E.M."/>
            <person name="Davenport E.J."/>
            <person name="Bose A."/>
        </authorList>
    </citation>
    <scope>NUCLEOTIDE SEQUENCE [LARGE SCALE GENOMIC DNA]</scope>
    <source>
        <strain evidence="12 13">JA643</strain>
    </source>
</reference>
<sequence>MCGIAGIWWPEGQRQGEAEIVAAAMAARLHHRGPDARGVWADGAAGIALGHARLSILDLSPAGAQPMVSASGRHVVVFNGEIYNHLDLRRELEAAGAAPNWRGHSDTETLLALCDRHGTEAALRSATGMFALAVWDRAERTLTLARDRMGEKPLYFGRAGRALVFASELKALRAAPGFEAEIDPASVAAYLRNSCVPEPHCIYRGVRKVEPGALVRLSHPAEAAFAEPRSYWSLGATIADAEPLGGDYRSMCNEVEACLAEVVRSQMLSDVPLGCFLSGGIDSSLTAALMTRAAKGPVRTYAIGFEDARFNEAPHARRVAEHLGTAHTEFTLTEADALSVISELPTIYDEPFADPSQIPTLLLARLTRQHVTVALSGDGGDEVFGGYNRYTFGPRMLEWGQWLPEPLRRAAGRSMQVLQRIGTSERSWLRPAARGLGLPVTTVDKLSRFGRAFADAGDREALYCGLVSTCNAPASLMASPATEAASRSLGAVARDLRPAEWMMATDALTYLPGDILVKVDRAAMSASLETRAPFLDRRVVELAWRLPISARIKDGKGKRILRDILDRYVPRQLMERPKQGFAIPLDGWLRGPLRAWAGDLITSTAIREAGVLEAGAVGRLWDAHQEGRDNAGWTLWALLMLQSWLRTSDLKMQPQKREDIVASTVFMRV</sequence>
<dbReference type="InterPro" id="IPR017932">
    <property type="entry name" value="GATase_2_dom"/>
</dbReference>
<dbReference type="RefSeq" id="WP_037239539.1">
    <property type="nucleotide sequence ID" value="NZ_JAEMUK010000088.1"/>
</dbReference>